<comment type="caution">
    <text evidence="10">The sequence shown here is derived from an EMBL/GenBank/DDBJ whole genome shotgun (WGS) entry which is preliminary data.</text>
</comment>
<evidence type="ECO:0000256" key="2">
    <source>
        <dbReference type="ARBA" id="ARBA00006205"/>
    </source>
</evidence>
<dbReference type="InterPro" id="IPR027417">
    <property type="entry name" value="P-loop_NTPase"/>
</dbReference>
<proteinExistence type="inferred from homology"/>
<dbReference type="PROSITE" id="PS51274">
    <property type="entry name" value="GATASE_COBBQ"/>
    <property type="match status" value="1"/>
</dbReference>
<evidence type="ECO:0000313" key="11">
    <source>
        <dbReference type="Proteomes" id="UP001597521"/>
    </source>
</evidence>
<organism evidence="10 11">
    <name type="scientific">Devosia albogilva</name>
    <dbReference type="NCBI Taxonomy" id="429726"/>
    <lineage>
        <taxon>Bacteria</taxon>
        <taxon>Pseudomonadati</taxon>
        <taxon>Pseudomonadota</taxon>
        <taxon>Alphaproteobacteria</taxon>
        <taxon>Hyphomicrobiales</taxon>
        <taxon>Devosiaceae</taxon>
        <taxon>Devosia</taxon>
    </lineage>
</organism>
<evidence type="ECO:0000256" key="7">
    <source>
        <dbReference type="HAMAP-Rule" id="MF_00028"/>
    </source>
</evidence>
<evidence type="ECO:0000256" key="5">
    <source>
        <dbReference type="ARBA" id="ARBA00022962"/>
    </source>
</evidence>
<dbReference type="InterPro" id="IPR004459">
    <property type="entry name" value="CobQ_synth"/>
</dbReference>
<dbReference type="InterPro" id="IPR033949">
    <property type="entry name" value="CobQ_GATase1"/>
</dbReference>
<evidence type="ECO:0000256" key="3">
    <source>
        <dbReference type="ARBA" id="ARBA00019833"/>
    </source>
</evidence>
<evidence type="ECO:0000259" key="8">
    <source>
        <dbReference type="Pfam" id="PF01656"/>
    </source>
</evidence>
<dbReference type="PANTHER" id="PTHR21343:SF1">
    <property type="entry name" value="COBYRIC ACID SYNTHASE"/>
    <property type="match status" value="1"/>
</dbReference>
<sequence>MAKALMFMGTGSDVGKSLLVAGLCRALSNRGLRVAPFKPQNMSNNAAVTADGGEIGRAQALQALAARREPVTAMNPVLLKPEGETGSQLVVRGQRRGSVAARQYWKNRQELLPEVLGAFRELAADADIVLVEGAGSASEVNLREGDIANFGFAAAAAVPVVLIGDIQRGGVIAALAGTFSVIDPADAGRIRATLINKFQGDPVLFAAGRDFLARHTGVPCLGPVPWFDAADRLPAEDVLALEAYARERRGDFVVAVPRLPRISNFDDLDPLRAEPGVSLVLVQPGQALPRDADLVILPGSKSTRSDLTALRANGWDIDIKAHWRAGGQVLGICGGYQMLGRSVADPDGVEGEPGTSEGLGLLNVDTVLAPVKELRLEAAHHAASGETISGYQMHMGVTSGADRDRPFAHVGEAPEGAVSADGRVAGTYLHGLFAADGFRRALLGGAAAADLAYEAGVDATLDALAAHLERHLDLDMLLTLAEPV</sequence>
<dbReference type="PANTHER" id="PTHR21343">
    <property type="entry name" value="DETHIOBIOTIN SYNTHETASE"/>
    <property type="match status" value="1"/>
</dbReference>
<comment type="pathway">
    <text evidence="1 7">Cofactor biosynthesis; adenosylcobalamin biosynthesis.</text>
</comment>
<dbReference type="Pfam" id="PF07685">
    <property type="entry name" value="GATase_3"/>
    <property type="match status" value="1"/>
</dbReference>
<dbReference type="Pfam" id="PF01656">
    <property type="entry name" value="CbiA"/>
    <property type="match status" value="1"/>
</dbReference>
<accession>A0ABW5QMC4</accession>
<gene>
    <name evidence="7" type="primary">cobQ</name>
    <name evidence="10" type="ORF">ACFSX5_12525</name>
</gene>
<protein>
    <recommendedName>
        <fullName evidence="3 7">Cobyric acid synthase</fullName>
    </recommendedName>
</protein>
<reference evidence="11" key="1">
    <citation type="journal article" date="2019" name="Int. J. Syst. Evol. Microbiol.">
        <title>The Global Catalogue of Microorganisms (GCM) 10K type strain sequencing project: providing services to taxonomists for standard genome sequencing and annotation.</title>
        <authorList>
            <consortium name="The Broad Institute Genomics Platform"/>
            <consortium name="The Broad Institute Genome Sequencing Center for Infectious Disease"/>
            <person name="Wu L."/>
            <person name="Ma J."/>
        </authorList>
    </citation>
    <scope>NUCLEOTIDE SEQUENCE [LARGE SCALE GENOMIC DNA]</scope>
    <source>
        <strain evidence="11">CCM 7427</strain>
    </source>
</reference>
<feature type="domain" description="CobQ/CobB/MinD/ParA nucleotide binding" evidence="8">
    <location>
        <begin position="6"/>
        <end position="237"/>
    </location>
</feature>
<name>A0ABW5QMC4_9HYPH</name>
<dbReference type="Gene3D" id="3.40.50.300">
    <property type="entry name" value="P-loop containing nucleotide triphosphate hydrolases"/>
    <property type="match status" value="1"/>
</dbReference>
<evidence type="ECO:0000256" key="4">
    <source>
        <dbReference type="ARBA" id="ARBA00022573"/>
    </source>
</evidence>
<comment type="function">
    <text evidence="6 7">Catalyzes amidations at positions B, D, E, and G on adenosylcobyrinic A,C-diamide. NH(2) groups are provided by glutamine, and one molecule of ATP is hydrogenolyzed for each amidation.</text>
</comment>
<evidence type="ECO:0000256" key="6">
    <source>
        <dbReference type="ARBA" id="ARBA00025166"/>
    </source>
</evidence>
<dbReference type="InterPro" id="IPR029062">
    <property type="entry name" value="Class_I_gatase-like"/>
</dbReference>
<feature type="active site" evidence="7">
    <location>
        <position position="430"/>
    </location>
</feature>
<dbReference type="InterPro" id="IPR002586">
    <property type="entry name" value="CobQ/CobB/MinD/ParA_Nub-bd_dom"/>
</dbReference>
<dbReference type="SUPFAM" id="SSF52540">
    <property type="entry name" value="P-loop containing nucleoside triphosphate hydrolases"/>
    <property type="match status" value="1"/>
</dbReference>
<dbReference type="Proteomes" id="UP001597521">
    <property type="component" value="Unassembled WGS sequence"/>
</dbReference>
<comment type="similarity">
    <text evidence="2 7">Belongs to the CobB/CobQ family. CobQ subfamily.</text>
</comment>
<keyword evidence="5 7" id="KW-0315">Glutamine amidotransferase</keyword>
<keyword evidence="11" id="KW-1185">Reference proteome</keyword>
<dbReference type="Gene3D" id="3.40.50.880">
    <property type="match status" value="1"/>
</dbReference>
<keyword evidence="4 7" id="KW-0169">Cobalamin biosynthesis</keyword>
<evidence type="ECO:0000313" key="10">
    <source>
        <dbReference type="EMBL" id="MFD2648616.1"/>
    </source>
</evidence>
<dbReference type="InterPro" id="IPR011698">
    <property type="entry name" value="GATase_3"/>
</dbReference>
<feature type="active site" description="Nucleophile" evidence="7">
    <location>
        <position position="333"/>
    </location>
</feature>
<dbReference type="HAMAP" id="MF_00028">
    <property type="entry name" value="CobQ"/>
    <property type="match status" value="1"/>
</dbReference>
<dbReference type="CDD" id="cd01750">
    <property type="entry name" value="GATase1_CobQ"/>
    <property type="match status" value="1"/>
</dbReference>
<dbReference type="SUPFAM" id="SSF52317">
    <property type="entry name" value="Class I glutamine amidotransferase-like"/>
    <property type="match status" value="1"/>
</dbReference>
<dbReference type="NCBIfam" id="TIGR00313">
    <property type="entry name" value="cobQ"/>
    <property type="match status" value="1"/>
</dbReference>
<evidence type="ECO:0000256" key="1">
    <source>
        <dbReference type="ARBA" id="ARBA00004953"/>
    </source>
</evidence>
<feature type="domain" description="CobB/CobQ-like glutamine amidotransferase" evidence="9">
    <location>
        <begin position="254"/>
        <end position="436"/>
    </location>
</feature>
<dbReference type="NCBIfam" id="NF001989">
    <property type="entry name" value="PRK00784.1"/>
    <property type="match status" value="1"/>
</dbReference>
<dbReference type="EMBL" id="JBHUNP010000001">
    <property type="protein sequence ID" value="MFD2648616.1"/>
    <property type="molecule type" value="Genomic_DNA"/>
</dbReference>
<dbReference type="RefSeq" id="WP_386833847.1">
    <property type="nucleotide sequence ID" value="NZ_JBHUNP010000001.1"/>
</dbReference>
<evidence type="ECO:0000259" key="9">
    <source>
        <dbReference type="Pfam" id="PF07685"/>
    </source>
</evidence>